<comment type="caution">
    <text evidence="10">The sequence shown here is derived from an EMBL/GenBank/DDBJ whole genome shotgun (WGS) entry which is preliminary data.</text>
</comment>
<feature type="domain" description="Multidrug resistance protein MdtA-like barrel-sandwich hybrid" evidence="8">
    <location>
        <begin position="58"/>
        <end position="272"/>
    </location>
</feature>
<gene>
    <name evidence="10" type="ORF">HNQ38_002419</name>
</gene>
<comment type="subcellular location">
    <subcellularLocation>
        <location evidence="1">Membrane</location>
        <topology evidence="1">Single-pass membrane protein</topology>
    </subcellularLocation>
</comment>
<evidence type="ECO:0000313" key="11">
    <source>
        <dbReference type="Proteomes" id="UP000539075"/>
    </source>
</evidence>
<keyword evidence="11" id="KW-1185">Reference proteome</keyword>
<dbReference type="InterPro" id="IPR058792">
    <property type="entry name" value="Beta-barrel_RND_2"/>
</dbReference>
<dbReference type="EMBL" id="JACHGO010000007">
    <property type="protein sequence ID" value="MBB5144308.1"/>
    <property type="molecule type" value="Genomic_DNA"/>
</dbReference>
<dbReference type="Gene3D" id="2.40.30.170">
    <property type="match status" value="1"/>
</dbReference>
<sequence length="374" mass="41288">MPLSLSPQAARLLSAPVRNRKRVFLLSGLILVAAVVAFWVHRQRHVTENDARVMADMITISSRVDGWVAQRDVTDGDMVTAGSQLVVIDQREALMQVEELRASDEALRLESERVKTLLEISRGATESAIAAARAHRANAEAALHFSQAELDLARKDFTRSENLIAENAIARRVWDQSRTVLQQAEGKHRQALAQLAEAQANLDQALAHQDDPRVLEAQLAQLEQQRAEVQARIRQKDVALADRVVRSPIDGVVDQKFVEPGEYVIPGQRLVILHDPKAVWVEVLLKETKLSGLKPGQPVDISVDAYPGRTFIGSVERIGTAATSQFALIPSPNPSGNFTKINQRVPVRIKVEQPDDNPLRPGMMVEVDIDLAGI</sequence>
<feature type="transmembrane region" description="Helical" evidence="6">
    <location>
        <begin position="23"/>
        <end position="40"/>
    </location>
</feature>
<dbReference type="Gene3D" id="1.10.287.470">
    <property type="entry name" value="Helix hairpin bin"/>
    <property type="match status" value="1"/>
</dbReference>
<dbReference type="PANTHER" id="PTHR30386">
    <property type="entry name" value="MEMBRANE FUSION SUBUNIT OF EMRAB-TOLC MULTIDRUG EFFLUX PUMP"/>
    <property type="match status" value="1"/>
</dbReference>
<feature type="domain" description="CusB-like beta-barrel" evidence="9">
    <location>
        <begin position="279"/>
        <end position="319"/>
    </location>
</feature>
<feature type="domain" description="Multidrug resistance protein MdtA-like alpha-helical hairpin" evidence="7">
    <location>
        <begin position="137"/>
        <end position="204"/>
    </location>
</feature>
<feature type="coiled-coil region" evidence="5">
    <location>
        <begin position="181"/>
        <end position="239"/>
    </location>
</feature>
<dbReference type="PANTHER" id="PTHR30386:SF26">
    <property type="entry name" value="TRANSPORT PROTEIN COMB"/>
    <property type="match status" value="1"/>
</dbReference>
<dbReference type="Proteomes" id="UP000539075">
    <property type="component" value="Unassembled WGS sequence"/>
</dbReference>
<dbReference type="InterPro" id="IPR050739">
    <property type="entry name" value="MFP"/>
</dbReference>
<reference evidence="10 11" key="1">
    <citation type="submission" date="2020-08" db="EMBL/GenBank/DDBJ databases">
        <title>Genomic Encyclopedia of Type Strains, Phase IV (KMG-IV): sequencing the most valuable type-strain genomes for metagenomic binning, comparative biology and taxonomic classification.</title>
        <authorList>
            <person name="Goeker M."/>
        </authorList>
    </citation>
    <scope>NUCLEOTIDE SEQUENCE [LARGE SCALE GENOMIC DNA]</scope>
    <source>
        <strain evidence="10 11">DSM 11275</strain>
    </source>
</reference>
<accession>A0A7W8C2D1</accession>
<keyword evidence="3 6" id="KW-1133">Transmembrane helix</keyword>
<evidence type="ECO:0000256" key="1">
    <source>
        <dbReference type="ARBA" id="ARBA00004167"/>
    </source>
</evidence>
<organism evidence="10 11">
    <name type="scientific">Desulfovibrio intestinalis</name>
    <dbReference type="NCBI Taxonomy" id="58621"/>
    <lineage>
        <taxon>Bacteria</taxon>
        <taxon>Pseudomonadati</taxon>
        <taxon>Thermodesulfobacteriota</taxon>
        <taxon>Desulfovibrionia</taxon>
        <taxon>Desulfovibrionales</taxon>
        <taxon>Desulfovibrionaceae</taxon>
        <taxon>Desulfovibrio</taxon>
    </lineage>
</organism>
<dbReference type="GO" id="GO:0016020">
    <property type="term" value="C:membrane"/>
    <property type="evidence" value="ECO:0007669"/>
    <property type="project" value="UniProtKB-SubCell"/>
</dbReference>
<dbReference type="Pfam" id="PF25917">
    <property type="entry name" value="BSH_RND"/>
    <property type="match status" value="1"/>
</dbReference>
<proteinExistence type="predicted"/>
<dbReference type="Pfam" id="PF25954">
    <property type="entry name" value="Beta-barrel_RND_2"/>
    <property type="match status" value="1"/>
</dbReference>
<protein>
    <submittedName>
        <fullName evidence="10">Membrane fusion protein (Multidrug efflux system)</fullName>
    </submittedName>
</protein>
<dbReference type="GO" id="GO:0055085">
    <property type="term" value="P:transmembrane transport"/>
    <property type="evidence" value="ECO:0007669"/>
    <property type="project" value="InterPro"/>
</dbReference>
<dbReference type="InterPro" id="IPR058624">
    <property type="entry name" value="MdtA-like_HH"/>
</dbReference>
<dbReference type="RefSeq" id="WP_183721012.1">
    <property type="nucleotide sequence ID" value="NZ_JACHGO010000007.1"/>
</dbReference>
<evidence type="ECO:0000256" key="5">
    <source>
        <dbReference type="SAM" id="Coils"/>
    </source>
</evidence>
<keyword evidence="5" id="KW-0175">Coiled coil</keyword>
<dbReference type="AlphaFoldDB" id="A0A7W8C2D1"/>
<dbReference type="PRINTS" id="PR01490">
    <property type="entry name" value="RTXTOXIND"/>
</dbReference>
<evidence type="ECO:0000313" key="10">
    <source>
        <dbReference type="EMBL" id="MBB5144308.1"/>
    </source>
</evidence>
<evidence type="ECO:0000259" key="8">
    <source>
        <dbReference type="Pfam" id="PF25917"/>
    </source>
</evidence>
<name>A0A7W8C2D1_9BACT</name>
<dbReference type="SUPFAM" id="SSF111369">
    <property type="entry name" value="HlyD-like secretion proteins"/>
    <property type="match status" value="2"/>
</dbReference>
<keyword evidence="4 6" id="KW-0472">Membrane</keyword>
<evidence type="ECO:0000256" key="2">
    <source>
        <dbReference type="ARBA" id="ARBA00022692"/>
    </source>
</evidence>
<evidence type="ECO:0000256" key="3">
    <source>
        <dbReference type="ARBA" id="ARBA00022989"/>
    </source>
</evidence>
<evidence type="ECO:0000256" key="4">
    <source>
        <dbReference type="ARBA" id="ARBA00023136"/>
    </source>
</evidence>
<keyword evidence="2 6" id="KW-0812">Transmembrane</keyword>
<dbReference type="Gene3D" id="2.40.50.100">
    <property type="match status" value="1"/>
</dbReference>
<dbReference type="InterPro" id="IPR058625">
    <property type="entry name" value="MdtA-like_BSH"/>
</dbReference>
<evidence type="ECO:0000259" key="7">
    <source>
        <dbReference type="Pfam" id="PF25876"/>
    </source>
</evidence>
<evidence type="ECO:0000259" key="9">
    <source>
        <dbReference type="Pfam" id="PF25954"/>
    </source>
</evidence>
<evidence type="ECO:0000256" key="6">
    <source>
        <dbReference type="SAM" id="Phobius"/>
    </source>
</evidence>
<dbReference type="Pfam" id="PF25876">
    <property type="entry name" value="HH_MFP_RND"/>
    <property type="match status" value="1"/>
</dbReference>